<keyword evidence="3" id="KW-0408">Iron</keyword>
<accession>A0A7W7GPP6</accession>
<dbReference type="RefSeq" id="WP_184241573.1">
    <property type="nucleotide sequence ID" value="NZ_JACHNA010000001.1"/>
</dbReference>
<keyword evidence="8" id="KW-1185">Reference proteome</keyword>
<feature type="domain" description="Rieske" evidence="6">
    <location>
        <begin position="12"/>
        <end position="112"/>
    </location>
</feature>
<keyword evidence="4" id="KW-0411">Iron-sulfur</keyword>
<evidence type="ECO:0000313" key="8">
    <source>
        <dbReference type="Proteomes" id="UP000540191"/>
    </source>
</evidence>
<protein>
    <submittedName>
        <fullName evidence="7">3-phenylpropionate/trans-cinnamate dioxygenase ferredoxin subunit</fullName>
    </submittedName>
</protein>
<keyword evidence="7" id="KW-0223">Dioxygenase</keyword>
<dbReference type="InterPro" id="IPR036922">
    <property type="entry name" value="Rieske_2Fe-2S_sf"/>
</dbReference>
<dbReference type="GO" id="GO:0051537">
    <property type="term" value="F:2 iron, 2 sulfur cluster binding"/>
    <property type="evidence" value="ECO:0007669"/>
    <property type="project" value="UniProtKB-KW"/>
</dbReference>
<proteinExistence type="predicted"/>
<evidence type="ECO:0000256" key="3">
    <source>
        <dbReference type="ARBA" id="ARBA00023004"/>
    </source>
</evidence>
<dbReference type="Gene3D" id="2.102.10.10">
    <property type="entry name" value="Rieske [2Fe-2S] iron-sulphur domain"/>
    <property type="match status" value="1"/>
</dbReference>
<keyword evidence="2" id="KW-0479">Metal-binding</keyword>
<organism evidence="7 8">
    <name type="scientific">Micrococcus cohnii</name>
    <dbReference type="NCBI Taxonomy" id="993416"/>
    <lineage>
        <taxon>Bacteria</taxon>
        <taxon>Bacillati</taxon>
        <taxon>Actinomycetota</taxon>
        <taxon>Actinomycetes</taxon>
        <taxon>Micrococcales</taxon>
        <taxon>Micrococcaceae</taxon>
        <taxon>Micrococcus</taxon>
    </lineage>
</organism>
<evidence type="ECO:0000256" key="4">
    <source>
        <dbReference type="ARBA" id="ARBA00023014"/>
    </source>
</evidence>
<sequence>MTDTAATENAEIHVGAATDLPEGQGLVVPTGTTGHWDDIAVFHTQDGRFHAVDDSCTHGDVSLAEGELEEDTIECWLHGSAFCLTDGKPQCLPATEPIGVHRVEERDGQLYLTVVDKKQK</sequence>
<evidence type="ECO:0000256" key="5">
    <source>
        <dbReference type="SAM" id="MobiDB-lite"/>
    </source>
</evidence>
<gene>
    <name evidence="7" type="ORF">HDA30_001505</name>
</gene>
<dbReference type="GO" id="GO:0051213">
    <property type="term" value="F:dioxygenase activity"/>
    <property type="evidence" value="ECO:0007669"/>
    <property type="project" value="UniProtKB-KW"/>
</dbReference>
<dbReference type="PANTHER" id="PTHR21496">
    <property type="entry name" value="FERREDOXIN-RELATED"/>
    <property type="match status" value="1"/>
</dbReference>
<dbReference type="GO" id="GO:0004497">
    <property type="term" value="F:monooxygenase activity"/>
    <property type="evidence" value="ECO:0007669"/>
    <property type="project" value="UniProtKB-ARBA"/>
</dbReference>
<dbReference type="GO" id="GO:0016705">
    <property type="term" value="F:oxidoreductase activity, acting on paired donors, with incorporation or reduction of molecular oxygen"/>
    <property type="evidence" value="ECO:0007669"/>
    <property type="project" value="UniProtKB-ARBA"/>
</dbReference>
<comment type="caution">
    <text evidence="7">The sequence shown here is derived from an EMBL/GenBank/DDBJ whole genome shotgun (WGS) entry which is preliminary data.</text>
</comment>
<dbReference type="InterPro" id="IPR017941">
    <property type="entry name" value="Rieske_2Fe-2S"/>
</dbReference>
<keyword evidence="1" id="KW-0001">2Fe-2S</keyword>
<evidence type="ECO:0000313" key="7">
    <source>
        <dbReference type="EMBL" id="MBB4735997.1"/>
    </source>
</evidence>
<name>A0A7W7GPP6_9MICC</name>
<dbReference type="PANTHER" id="PTHR21496:SF23">
    <property type="entry name" value="3-PHENYLPROPIONATE_CINNAMIC ACID DIOXYGENASE FERREDOXIN SUBUNIT"/>
    <property type="match status" value="1"/>
</dbReference>
<dbReference type="AlphaFoldDB" id="A0A7W7GPP6"/>
<keyword evidence="7" id="KW-0560">Oxidoreductase</keyword>
<dbReference type="EMBL" id="JACHNA010000001">
    <property type="protein sequence ID" value="MBB4735997.1"/>
    <property type="molecule type" value="Genomic_DNA"/>
</dbReference>
<dbReference type="SUPFAM" id="SSF50022">
    <property type="entry name" value="ISP domain"/>
    <property type="match status" value="1"/>
</dbReference>
<dbReference type="CDD" id="cd03528">
    <property type="entry name" value="Rieske_RO_ferredoxin"/>
    <property type="match status" value="1"/>
</dbReference>
<evidence type="ECO:0000256" key="1">
    <source>
        <dbReference type="ARBA" id="ARBA00022714"/>
    </source>
</evidence>
<dbReference type="PROSITE" id="PS51296">
    <property type="entry name" value="RIESKE"/>
    <property type="match status" value="1"/>
</dbReference>
<dbReference type="Pfam" id="PF00355">
    <property type="entry name" value="Rieske"/>
    <property type="match status" value="1"/>
</dbReference>
<dbReference type="Proteomes" id="UP000540191">
    <property type="component" value="Unassembled WGS sequence"/>
</dbReference>
<evidence type="ECO:0000256" key="2">
    <source>
        <dbReference type="ARBA" id="ARBA00022723"/>
    </source>
</evidence>
<evidence type="ECO:0000259" key="6">
    <source>
        <dbReference type="PROSITE" id="PS51296"/>
    </source>
</evidence>
<reference evidence="7 8" key="1">
    <citation type="submission" date="2020-08" db="EMBL/GenBank/DDBJ databases">
        <title>Sequencing the genomes of 1000 actinobacteria strains.</title>
        <authorList>
            <person name="Klenk H.-P."/>
        </authorList>
    </citation>
    <scope>NUCLEOTIDE SEQUENCE [LARGE SCALE GENOMIC DNA]</scope>
    <source>
        <strain evidence="7 8">DSM 23974</strain>
    </source>
</reference>
<feature type="region of interest" description="Disordered" evidence="5">
    <location>
        <begin position="1"/>
        <end position="26"/>
    </location>
</feature>
<dbReference type="GO" id="GO:0046872">
    <property type="term" value="F:metal ion binding"/>
    <property type="evidence" value="ECO:0007669"/>
    <property type="project" value="UniProtKB-KW"/>
</dbReference>